<feature type="region of interest" description="Disordered" evidence="7">
    <location>
        <begin position="1662"/>
        <end position="1772"/>
    </location>
</feature>
<dbReference type="Gene3D" id="1.20.5.4820">
    <property type="match status" value="1"/>
</dbReference>
<feature type="region of interest" description="Disordered" evidence="7">
    <location>
        <begin position="1255"/>
        <end position="1276"/>
    </location>
</feature>
<feature type="region of interest" description="Actin-binding" evidence="6">
    <location>
        <begin position="621"/>
        <end position="643"/>
    </location>
</feature>
<evidence type="ECO:0000313" key="11">
    <source>
        <dbReference type="Proteomes" id="UP000050795"/>
    </source>
</evidence>
<proteinExistence type="inferred from homology"/>
<dbReference type="InterPro" id="IPR036961">
    <property type="entry name" value="Kinesin_motor_dom_sf"/>
</dbReference>
<keyword evidence="11" id="KW-1185">Reference proteome</keyword>
<dbReference type="Gene3D" id="1.20.120.720">
    <property type="entry name" value="Myosin VI head, motor domain, U50 subdomain"/>
    <property type="match status" value="1"/>
</dbReference>
<evidence type="ECO:0000256" key="6">
    <source>
        <dbReference type="PROSITE-ProRule" id="PRU00782"/>
    </source>
</evidence>
<evidence type="ECO:0000313" key="12">
    <source>
        <dbReference type="WBParaSite" id="TREG1_89130.1"/>
    </source>
</evidence>
<feature type="compositionally biased region" description="Polar residues" evidence="7">
    <location>
        <begin position="1720"/>
        <end position="1741"/>
    </location>
</feature>
<dbReference type="GO" id="GO:0016459">
    <property type="term" value="C:myosin complex"/>
    <property type="evidence" value="ECO:0007669"/>
    <property type="project" value="UniProtKB-KW"/>
</dbReference>
<dbReference type="Pfam" id="PF00784">
    <property type="entry name" value="MyTH4"/>
    <property type="match status" value="1"/>
</dbReference>
<dbReference type="PROSITE" id="PS51016">
    <property type="entry name" value="MYTH4"/>
    <property type="match status" value="1"/>
</dbReference>
<protein>
    <recommendedName>
        <fullName evidence="13">Myosin motor domain-containing protein</fullName>
    </recommendedName>
</protein>
<organism evidence="11 12">
    <name type="scientific">Trichobilharzia regenti</name>
    <name type="common">Nasal bird schistosome</name>
    <dbReference type="NCBI Taxonomy" id="157069"/>
    <lineage>
        <taxon>Eukaryota</taxon>
        <taxon>Metazoa</taxon>
        <taxon>Spiralia</taxon>
        <taxon>Lophotrochozoa</taxon>
        <taxon>Platyhelminthes</taxon>
        <taxon>Trematoda</taxon>
        <taxon>Digenea</taxon>
        <taxon>Strigeidida</taxon>
        <taxon>Schistosomatoidea</taxon>
        <taxon>Schistosomatidae</taxon>
        <taxon>Trichobilharzia</taxon>
    </lineage>
</organism>
<feature type="compositionally biased region" description="Basic and acidic residues" evidence="7">
    <location>
        <begin position="1742"/>
        <end position="1757"/>
    </location>
</feature>
<dbReference type="PRINTS" id="PR00193">
    <property type="entry name" value="MYOSINHEAVY"/>
</dbReference>
<dbReference type="SMART" id="SM00139">
    <property type="entry name" value="MyTH4"/>
    <property type="match status" value="1"/>
</dbReference>
<dbReference type="InterPro" id="IPR027417">
    <property type="entry name" value="P-loop_NTPase"/>
</dbReference>
<feature type="compositionally biased region" description="Polar residues" evidence="7">
    <location>
        <begin position="1267"/>
        <end position="1276"/>
    </location>
</feature>
<dbReference type="Gene3D" id="1.10.10.820">
    <property type="match status" value="1"/>
</dbReference>
<dbReference type="InterPro" id="IPR001609">
    <property type="entry name" value="Myosin_head_motor_dom-like"/>
</dbReference>
<dbReference type="Gene3D" id="1.25.40.530">
    <property type="entry name" value="MyTH4 domain"/>
    <property type="match status" value="1"/>
</dbReference>
<dbReference type="InterPro" id="IPR019749">
    <property type="entry name" value="Band_41_domain"/>
</dbReference>
<dbReference type="PROSITE" id="PS50096">
    <property type="entry name" value="IQ"/>
    <property type="match status" value="1"/>
</dbReference>
<dbReference type="Pfam" id="PF00063">
    <property type="entry name" value="Myosin_head"/>
    <property type="match status" value="1"/>
</dbReference>
<feature type="compositionally biased region" description="Polar residues" evidence="7">
    <location>
        <begin position="1316"/>
        <end position="1332"/>
    </location>
</feature>
<accession>A0AA85KHZ4</accession>
<evidence type="ECO:0000256" key="7">
    <source>
        <dbReference type="SAM" id="MobiDB-lite"/>
    </source>
</evidence>
<sequence length="2287" mass="260592">MENFKKGDIITFTDEGSQLFGEVLHVKNDGLDVKIVMDKEEKIMRVPYARIQKGAKYSVEDMDNMVNLPNMSAVSMLETLKLRYSRSKIYTYIGNIVISVNPYKDLLIDGPEVMVKYFNRMLTSAPAHLYGLAETLYQAAVRNECDQIVVISGESGSGKTEAFKRITQYLACTSEQGRNGLSSVARRVLESTPVLESFGNATTLRNDNSSRFGKLVEIFFAKSMIIGAKITNFLLEKSRIVGQPEKERNYHVFYELLSSLDNESKAKHHLKNVEDYQYLVKGSRCTFTSHSDPDGLSMLLESWRTLGLPQDEMDLCLRVVSAVLHLGNINFKSDFDKDKTSIINTNVAEIAASELGVDVNELIKVITMKLTETSIDSLWSPVNAAGAIVNRDSIAKSLYVEFFDRLVEAINVKIAPSDYLDPDTKSSIRAIALLDIYGFENLPNNSLEQFCINYTNENLQQFFNHYIFELEQEEYRSENISWQYVQFPNNQPIIDLIAGKPNGIMHICNDEASLATGTDESFLRQCQHHHQKHPNFKVNKVHGNSSFTIVHFAGEIVYDVRGFVNKNREKIRSELLTLLTKSTNPSVAKMFRNIQSQRTGVNGSGPKLKTSMVLTTMNNSLQQLMEKMRANKPSFVRCIKPNMKKEPMVFDDAIVMDQLRYGGVLETVRIRKSGFPVRVSYQYFIERYSFLLNHEKRIQLKRITDSREAVAWILMNITIPFGNQAPIQKCVDYEFGKTKLFLRNQLAVNLESLRTIKELCAARTIQRAWRRRDNGLIERARRNAARVIQAWYRGYLTRRTHADVVEYLSNRNKEQPVSVPPEEIQKSGKPVKSLTEYEIKRLEVPGDLAYILEHRSISQESWLEMHKVVKPSSCIRRFAPNYVSSSWHSYGRPVWRAAPISHLLQASGSSAQLGYRIAPRERPIFLTRPNEKLTAACVAASKLILRLLFLPDISLYEQFLVGSYLYQLALCQKSLQKEYLIQLLSMTLNWPDSAGDLITSDAEDEPSEFNPETKYPGYFSSKPNSPVIVKSSVSEADIQRRAYRRLWMHIAGMLTCGQLSQTLTPTIVRFIREHAPPRSAQLCEDRVVLEPSIIRLYPPSLLEWRINYTGTHMGVKLTFPDGILSIFHLNSFTRAETVAGMALAYRTYSTQIFEGWTISLNYASKVLDVPGYFYVLDIFSQQELPKEWSHLNNILLHQVLPTYTRPKENKSSLNDNYYNRNGDSIPLENSPPRLKKHTNQNYRKLADSIHGIKTTTHSYNGHMKKSVPNSSNHYRRSNSQADWFKAVRSMASKRFAESVRSHSSMRRRSIDKDKNFSQFHSSPATNPPTSTIGFPRSKSPGDIIQDSRLSHASPGAIESQSGRRNSNALPHDMRYYVYNHSAWTIQIRKEFITPSERIRTTLILNLIFHQIVTDMKEETNLRLSVKDRLELLSVIGSQYNIDSLDSVHNIPMVIKKKTVFCSLNLPIYFGRFYPVQSLKVNASPNLSQWLVVSHHGIRLVLQNKDSNELKIHMISTLGDINKVVASRTANRPRWRCGDQTSISESRGSDYGKPSDYLKPPLSRSVSSVTLNLLSLTHTKGTDEFYTDMAEKIRGLIDLFLREYQEEMKRCQEASKHEHLRSGLNTPSSPFNNFDQSSKTSTPEVAFRLVCSPALLTDELSESTLTPTSEIIPKKVSSNSRKPPVIPRRRNRLPNKSNNSPYTVVDSSDSLSSDSELHSPTPGSRKSSSTVGRRVQSPSKQENNFEKTKKESVNRVSEDGDVTPVSYPSVIPRHSASDISSQQLKNRLNEHPLLPFAHQNFLNRDDIKQQLIWQSEPPKEGSLLNFPQTGDRNVSMNIFTLIQSFTKEIPSTYPQYVIFKLLVQTLNERPWLSEELYCQLTKQTLKIDANTVDSCELTWLLWKLLSIFIPTTDSLRPYLIKYIAFRTDIQQPKLKAWLDTIAENMEIVSRFGARKYLPPDDVLQFILDGNIMHKQEIYFPNKKSTTLPLGQLLLIQDVIHHVVNKLGANLIAPVSDFALFLTTKSSSADTFENEPLIPLQMDTYILDAPIYNDNLVVHFRRICWTSPLELQKIPRAYLDFLFDQVVEGYLAGRWLPDKQSYDPNELYKKCLYLSCLLHQITDQSLSVSSTVAASLKPKNLQTSTENWSSDINALVKISPVKTPEENQKSFLTSIRDWTLFGSYCFLAFVESGVSQSLPNPQVIIALAKSGIHILNPSSNECYQNFAYEDVASTRVSYKDENDYSCQGAVRLTTSDGQQLIFQLEQAKMFVFILSRYQYILSANLLASA</sequence>
<evidence type="ECO:0000259" key="8">
    <source>
        <dbReference type="PROSITE" id="PS50057"/>
    </source>
</evidence>
<dbReference type="GO" id="GO:0003774">
    <property type="term" value="F:cytoskeletal motor activity"/>
    <property type="evidence" value="ECO:0007669"/>
    <property type="project" value="UniProtKB-UniRule"/>
</dbReference>
<feature type="compositionally biased region" description="Basic and acidic residues" evidence="7">
    <location>
        <begin position="1611"/>
        <end position="1620"/>
    </location>
</feature>
<feature type="region of interest" description="Disordered" evidence="7">
    <location>
        <begin position="1296"/>
        <end position="1347"/>
    </location>
</feature>
<dbReference type="InterPro" id="IPR000299">
    <property type="entry name" value="FERM_domain"/>
</dbReference>
<feature type="binding site" evidence="6">
    <location>
        <begin position="153"/>
        <end position="160"/>
    </location>
    <ligand>
        <name>ATP</name>
        <dbReference type="ChEBI" id="CHEBI:30616"/>
    </ligand>
</feature>
<dbReference type="Pfam" id="PF26570">
    <property type="entry name" value="MYO15"/>
    <property type="match status" value="1"/>
</dbReference>
<dbReference type="PANTHER" id="PTHR22692:SF26">
    <property type="entry name" value="SH3 DOMAIN-CONTAINING PROTEIN"/>
    <property type="match status" value="1"/>
</dbReference>
<dbReference type="SMART" id="SM00242">
    <property type="entry name" value="MYSc"/>
    <property type="match status" value="1"/>
</dbReference>
<dbReference type="CDD" id="cd23767">
    <property type="entry name" value="IQCD"/>
    <property type="match status" value="1"/>
</dbReference>
<evidence type="ECO:0008006" key="13">
    <source>
        <dbReference type="Google" id="ProtNLM"/>
    </source>
</evidence>
<dbReference type="InterPro" id="IPR000857">
    <property type="entry name" value="MyTH4_dom"/>
</dbReference>
<reference evidence="11" key="1">
    <citation type="submission" date="2022-06" db="EMBL/GenBank/DDBJ databases">
        <authorList>
            <person name="Berger JAMES D."/>
            <person name="Berger JAMES D."/>
        </authorList>
    </citation>
    <scope>NUCLEOTIDE SEQUENCE [LARGE SCALE GENOMIC DNA]</scope>
</reference>
<feature type="compositionally biased region" description="Polar residues" evidence="7">
    <location>
        <begin position="1622"/>
        <end position="1638"/>
    </location>
</feature>
<keyword evidence="3 6" id="KW-0067">ATP-binding</keyword>
<keyword evidence="6" id="KW-0009">Actin-binding</keyword>
<dbReference type="Gene3D" id="3.40.850.10">
    <property type="entry name" value="Kinesin motor domain"/>
    <property type="match status" value="1"/>
</dbReference>
<dbReference type="CDD" id="cd00124">
    <property type="entry name" value="MYSc"/>
    <property type="match status" value="1"/>
</dbReference>
<evidence type="ECO:0000256" key="4">
    <source>
        <dbReference type="ARBA" id="ARBA00023123"/>
    </source>
</evidence>
<comment type="similarity">
    <text evidence="1 6">Belongs to the TRAFAC class myosin-kinesin ATPase superfamily. Myosin family.</text>
</comment>
<dbReference type="GO" id="GO:0003779">
    <property type="term" value="F:actin binding"/>
    <property type="evidence" value="ECO:0007669"/>
    <property type="project" value="UniProtKB-KW"/>
</dbReference>
<dbReference type="Gene3D" id="1.20.58.530">
    <property type="match status" value="1"/>
</dbReference>
<feature type="domain" description="FERM" evidence="8">
    <location>
        <begin position="1972"/>
        <end position="2287"/>
    </location>
</feature>
<evidence type="ECO:0000256" key="3">
    <source>
        <dbReference type="ARBA" id="ARBA00022840"/>
    </source>
</evidence>
<evidence type="ECO:0000256" key="5">
    <source>
        <dbReference type="ARBA" id="ARBA00023175"/>
    </source>
</evidence>
<dbReference type="PROSITE" id="PS51456">
    <property type="entry name" value="MYOSIN_MOTOR"/>
    <property type="match status" value="1"/>
</dbReference>
<feature type="region of interest" description="Disordered" evidence="7">
    <location>
        <begin position="1534"/>
        <end position="1554"/>
    </location>
</feature>
<feature type="region of interest" description="Disordered" evidence="7">
    <location>
        <begin position="1611"/>
        <end position="1638"/>
    </location>
</feature>
<keyword evidence="2 6" id="KW-0547">Nucleotide-binding</keyword>
<feature type="domain" description="MyTH4" evidence="9">
    <location>
        <begin position="1813"/>
        <end position="1966"/>
    </location>
</feature>
<reference evidence="12" key="2">
    <citation type="submission" date="2023-11" db="UniProtKB">
        <authorList>
            <consortium name="WormBaseParasite"/>
        </authorList>
    </citation>
    <scope>IDENTIFICATION</scope>
</reference>
<dbReference type="Proteomes" id="UP000050795">
    <property type="component" value="Unassembled WGS sequence"/>
</dbReference>
<feature type="domain" description="Myosin motor" evidence="10">
    <location>
        <begin position="60"/>
        <end position="755"/>
    </location>
</feature>
<dbReference type="InterPro" id="IPR051567">
    <property type="entry name" value="Unconventional_Myosin_ATPase"/>
</dbReference>
<dbReference type="PANTHER" id="PTHR22692">
    <property type="entry name" value="MYOSIN VII, XV"/>
    <property type="match status" value="1"/>
</dbReference>
<keyword evidence="4 6" id="KW-0518">Myosin</keyword>
<keyword evidence="5 6" id="KW-0505">Motor protein</keyword>
<evidence type="ECO:0000256" key="1">
    <source>
        <dbReference type="ARBA" id="ARBA00008314"/>
    </source>
</evidence>
<dbReference type="SUPFAM" id="SSF52540">
    <property type="entry name" value="P-loop containing nucleoside triphosphate hydrolases"/>
    <property type="match status" value="1"/>
</dbReference>
<evidence type="ECO:0000256" key="2">
    <source>
        <dbReference type="ARBA" id="ARBA00022741"/>
    </source>
</evidence>
<name>A0AA85KHZ4_TRIRE</name>
<evidence type="ECO:0000259" key="9">
    <source>
        <dbReference type="PROSITE" id="PS51016"/>
    </source>
</evidence>
<dbReference type="InterPro" id="IPR038185">
    <property type="entry name" value="MyTH4_dom_sf"/>
</dbReference>
<dbReference type="WBParaSite" id="TREG1_89130.1">
    <property type="protein sequence ID" value="TREG1_89130.1"/>
    <property type="gene ID" value="TREG1_89130"/>
</dbReference>
<dbReference type="PROSITE" id="PS50057">
    <property type="entry name" value="FERM_3"/>
    <property type="match status" value="1"/>
</dbReference>
<dbReference type="SMART" id="SM00295">
    <property type="entry name" value="B41"/>
    <property type="match status" value="1"/>
</dbReference>
<dbReference type="GO" id="GO:0005524">
    <property type="term" value="F:ATP binding"/>
    <property type="evidence" value="ECO:0007669"/>
    <property type="project" value="UniProtKB-UniRule"/>
</dbReference>
<dbReference type="InterPro" id="IPR059004">
    <property type="entry name" value="MYO15"/>
</dbReference>
<evidence type="ECO:0000259" key="10">
    <source>
        <dbReference type="PROSITE" id="PS51456"/>
    </source>
</evidence>